<dbReference type="PROSITE" id="PS51257">
    <property type="entry name" value="PROKAR_LIPOPROTEIN"/>
    <property type="match status" value="1"/>
</dbReference>
<evidence type="ECO:0000256" key="1">
    <source>
        <dbReference type="SAM" id="SignalP"/>
    </source>
</evidence>
<proteinExistence type="predicted"/>
<feature type="signal peptide" evidence="1">
    <location>
        <begin position="1"/>
        <end position="25"/>
    </location>
</feature>
<keyword evidence="1" id="KW-0732">Signal</keyword>
<accession>A0ABP4TMD4</accession>
<evidence type="ECO:0000313" key="3">
    <source>
        <dbReference type="Proteomes" id="UP001500280"/>
    </source>
</evidence>
<evidence type="ECO:0000313" key="2">
    <source>
        <dbReference type="EMBL" id="GAA1690702.1"/>
    </source>
</evidence>
<keyword evidence="3" id="KW-1185">Reference proteome</keyword>
<evidence type="ECO:0008006" key="4">
    <source>
        <dbReference type="Google" id="ProtNLM"/>
    </source>
</evidence>
<name>A0ABP4TMD4_9ACTN</name>
<feature type="chain" id="PRO_5045828918" description="WD40 repeat domain-containing protein" evidence="1">
    <location>
        <begin position="26"/>
        <end position="376"/>
    </location>
</feature>
<dbReference type="InterPro" id="IPR011041">
    <property type="entry name" value="Quinoprot_gluc/sorb_DH_b-prop"/>
</dbReference>
<protein>
    <recommendedName>
        <fullName evidence="4">WD40 repeat domain-containing protein</fullName>
    </recommendedName>
</protein>
<gene>
    <name evidence="2" type="ORF">GCM10009745_39910</name>
</gene>
<dbReference type="SUPFAM" id="SSF50952">
    <property type="entry name" value="Soluble quinoprotein glucose dehydrogenase"/>
    <property type="match status" value="1"/>
</dbReference>
<reference evidence="3" key="1">
    <citation type="journal article" date="2019" name="Int. J. Syst. Evol. Microbiol.">
        <title>The Global Catalogue of Microorganisms (GCM) 10K type strain sequencing project: providing services to taxonomists for standard genome sequencing and annotation.</title>
        <authorList>
            <consortium name="The Broad Institute Genomics Platform"/>
            <consortium name="The Broad Institute Genome Sequencing Center for Infectious Disease"/>
            <person name="Wu L."/>
            <person name="Ma J."/>
        </authorList>
    </citation>
    <scope>NUCLEOTIDE SEQUENCE [LARGE SCALE GENOMIC DNA]</scope>
    <source>
        <strain evidence="3">JCM 14307</strain>
    </source>
</reference>
<comment type="caution">
    <text evidence="2">The sequence shown here is derived from an EMBL/GenBank/DDBJ whole genome shotgun (WGS) entry which is preliminary data.</text>
</comment>
<organism evidence="2 3">
    <name type="scientific">Kribbella yunnanensis</name>
    <dbReference type="NCBI Taxonomy" id="190194"/>
    <lineage>
        <taxon>Bacteria</taxon>
        <taxon>Bacillati</taxon>
        <taxon>Actinomycetota</taxon>
        <taxon>Actinomycetes</taxon>
        <taxon>Propionibacteriales</taxon>
        <taxon>Kribbellaceae</taxon>
        <taxon>Kribbella</taxon>
    </lineage>
</organism>
<dbReference type="EMBL" id="BAAANF010000015">
    <property type="protein sequence ID" value="GAA1690702.1"/>
    <property type="molecule type" value="Genomic_DNA"/>
</dbReference>
<sequence length="376" mass="39588">MRRVIAAVVLAASALTACTSKNNEAQPPTINWEKVDVGAEPVALAEHDGQILVGVKHKGAKVVPGAVLLNGSERKTVPVKPSASSPYSFEAIWYSIAWDGKRVLGLGGASGGAHGNVRWTVWTGSVDSGLQEHPQTFDTFNGLSAGQMNAAVLTPAGEALTGSWEGVVTGLDAAVWLPQANNKWLKQDSAKTPLQNTKNLLVGTGYATAYGDGLVLTGSQVRLEPNVVQQGAAIWRSEKLAQGWTRVELPDPGERSQANTATCADTCVISGFVENKLAIWRYDGAKAQRLSGVPAIPVGDKDVLPPPLSDGSPDGDVTQVIAQDNKVKVVNGREGNWRVFESTGGLQGPVTALVRTNDQEAYLIAGGTLWKANLPS</sequence>
<dbReference type="RefSeq" id="WP_344153833.1">
    <property type="nucleotide sequence ID" value="NZ_BAAANF010000015.1"/>
</dbReference>
<dbReference type="Proteomes" id="UP001500280">
    <property type="component" value="Unassembled WGS sequence"/>
</dbReference>